<protein>
    <submittedName>
        <fullName evidence="2">Uncharacterized protein</fullName>
    </submittedName>
</protein>
<gene>
    <name evidence="2" type="ORF">Q31a_13830</name>
</gene>
<dbReference type="KEGG" id="ahel:Q31a_13830"/>
<proteinExistence type="predicted"/>
<evidence type="ECO:0000313" key="3">
    <source>
        <dbReference type="Proteomes" id="UP000318017"/>
    </source>
</evidence>
<keyword evidence="1" id="KW-1133">Transmembrane helix</keyword>
<feature type="transmembrane region" description="Helical" evidence="1">
    <location>
        <begin position="29"/>
        <end position="45"/>
    </location>
</feature>
<dbReference type="EMBL" id="CP036298">
    <property type="protein sequence ID" value="QDV23088.1"/>
    <property type="molecule type" value="Genomic_DNA"/>
</dbReference>
<keyword evidence="1" id="KW-0472">Membrane</keyword>
<reference evidence="2 3" key="1">
    <citation type="submission" date="2019-02" db="EMBL/GenBank/DDBJ databases">
        <title>Deep-cultivation of Planctomycetes and their phenomic and genomic characterization uncovers novel biology.</title>
        <authorList>
            <person name="Wiegand S."/>
            <person name="Jogler M."/>
            <person name="Boedeker C."/>
            <person name="Pinto D."/>
            <person name="Vollmers J."/>
            <person name="Rivas-Marin E."/>
            <person name="Kohn T."/>
            <person name="Peeters S.H."/>
            <person name="Heuer A."/>
            <person name="Rast P."/>
            <person name="Oberbeckmann S."/>
            <person name="Bunk B."/>
            <person name="Jeske O."/>
            <person name="Meyerdierks A."/>
            <person name="Storesund J.E."/>
            <person name="Kallscheuer N."/>
            <person name="Luecker S."/>
            <person name="Lage O.M."/>
            <person name="Pohl T."/>
            <person name="Merkel B.J."/>
            <person name="Hornburger P."/>
            <person name="Mueller R.-W."/>
            <person name="Bruemmer F."/>
            <person name="Labrenz M."/>
            <person name="Spormann A.M."/>
            <person name="Op den Camp H."/>
            <person name="Overmann J."/>
            <person name="Amann R."/>
            <person name="Jetten M.S.M."/>
            <person name="Mascher T."/>
            <person name="Medema M.H."/>
            <person name="Devos D.P."/>
            <person name="Kaster A.-K."/>
            <person name="Ovreas L."/>
            <person name="Rohde M."/>
            <person name="Galperin M.Y."/>
            <person name="Jogler C."/>
        </authorList>
    </citation>
    <scope>NUCLEOTIDE SEQUENCE [LARGE SCALE GENOMIC DNA]</scope>
    <source>
        <strain evidence="2 3">Q31a</strain>
    </source>
</reference>
<organism evidence="2 3">
    <name type="scientific">Aureliella helgolandensis</name>
    <dbReference type="NCBI Taxonomy" id="2527968"/>
    <lineage>
        <taxon>Bacteria</taxon>
        <taxon>Pseudomonadati</taxon>
        <taxon>Planctomycetota</taxon>
        <taxon>Planctomycetia</taxon>
        <taxon>Pirellulales</taxon>
        <taxon>Pirellulaceae</taxon>
        <taxon>Aureliella</taxon>
    </lineage>
</organism>
<keyword evidence="3" id="KW-1185">Reference proteome</keyword>
<name>A0A518G3C0_9BACT</name>
<sequence length="137" mass="14928">MVQFRLVDLHCLTFVSAIAAFSLQQRNFLLMHVIAIVAAFWIFADRRFRSKLPAVATLAGSELLLGIGVSRIAFGLEELPLLTETMVALAFSFGFPGALTLLRKAPCPLEASLVKLFFICLAFCTTALCVLFLADGS</sequence>
<evidence type="ECO:0000313" key="2">
    <source>
        <dbReference type="EMBL" id="QDV23088.1"/>
    </source>
</evidence>
<dbReference type="Proteomes" id="UP000318017">
    <property type="component" value="Chromosome"/>
</dbReference>
<feature type="transmembrane region" description="Helical" evidence="1">
    <location>
        <begin position="86"/>
        <end position="102"/>
    </location>
</feature>
<feature type="transmembrane region" description="Helical" evidence="1">
    <location>
        <begin position="114"/>
        <end position="134"/>
    </location>
</feature>
<feature type="transmembrane region" description="Helical" evidence="1">
    <location>
        <begin position="52"/>
        <end position="74"/>
    </location>
</feature>
<evidence type="ECO:0000256" key="1">
    <source>
        <dbReference type="SAM" id="Phobius"/>
    </source>
</evidence>
<dbReference type="AlphaFoldDB" id="A0A518G3C0"/>
<keyword evidence="1" id="KW-0812">Transmembrane</keyword>
<accession>A0A518G3C0</accession>